<organism evidence="3 4">
    <name type="scientific">Caulobacter flavus</name>
    <dbReference type="NCBI Taxonomy" id="1679497"/>
    <lineage>
        <taxon>Bacteria</taxon>
        <taxon>Pseudomonadati</taxon>
        <taxon>Pseudomonadota</taxon>
        <taxon>Alphaproteobacteria</taxon>
        <taxon>Caulobacterales</taxon>
        <taxon>Caulobacteraceae</taxon>
        <taxon>Caulobacter</taxon>
    </lineage>
</organism>
<gene>
    <name evidence="2" type="ORF">C1707_02320</name>
    <name evidence="3" type="ORF">CFHF_03850</name>
</gene>
<reference evidence="3 4" key="1">
    <citation type="submission" date="2017-12" db="EMBL/GenBank/DDBJ databases">
        <title>The genome sequence of Caulobacter flavus CGMCC1 15093.</title>
        <authorList>
            <person name="Gao J."/>
            <person name="Mao X."/>
            <person name="Sun J."/>
        </authorList>
    </citation>
    <scope>NUCLEOTIDE SEQUENCE [LARGE SCALE GENOMIC DNA]</scope>
    <source>
        <strain evidence="3 4">CGMCC1 15093</strain>
    </source>
</reference>
<evidence type="ECO:0000313" key="2">
    <source>
        <dbReference type="EMBL" id="AYV45169.1"/>
    </source>
</evidence>
<accession>A0A2N5CZC2</accession>
<dbReference type="Proteomes" id="UP000234483">
    <property type="component" value="Unassembled WGS sequence"/>
</dbReference>
<dbReference type="EMBL" id="PJRQ01000008">
    <property type="protein sequence ID" value="PLR19151.1"/>
    <property type="molecule type" value="Genomic_DNA"/>
</dbReference>
<evidence type="ECO:0008006" key="6">
    <source>
        <dbReference type="Google" id="ProtNLM"/>
    </source>
</evidence>
<dbReference type="Proteomes" id="UP000281192">
    <property type="component" value="Chromosome"/>
</dbReference>
<dbReference type="SUPFAM" id="SSF55298">
    <property type="entry name" value="YjgF-like"/>
    <property type="match status" value="1"/>
</dbReference>
<dbReference type="OrthoDB" id="9803101at2"/>
<keyword evidence="5" id="KW-1185">Reference proteome</keyword>
<dbReference type="AlphaFoldDB" id="A0A2N5CZC2"/>
<comment type="similarity">
    <text evidence="1">Belongs to the RutC family.</text>
</comment>
<dbReference type="InterPro" id="IPR019897">
    <property type="entry name" value="RidA_CS"/>
</dbReference>
<dbReference type="PROSITE" id="PS01094">
    <property type="entry name" value="UPF0076"/>
    <property type="match status" value="1"/>
</dbReference>
<dbReference type="InterPro" id="IPR035959">
    <property type="entry name" value="RutC-like_sf"/>
</dbReference>
<evidence type="ECO:0000313" key="4">
    <source>
        <dbReference type="Proteomes" id="UP000234483"/>
    </source>
</evidence>
<dbReference type="EMBL" id="CP026100">
    <property type="protein sequence ID" value="AYV45169.1"/>
    <property type="molecule type" value="Genomic_DNA"/>
</dbReference>
<dbReference type="Gene3D" id="3.30.1330.40">
    <property type="entry name" value="RutC-like"/>
    <property type="match status" value="1"/>
</dbReference>
<dbReference type="Pfam" id="PF01042">
    <property type="entry name" value="Ribonuc_L-PSP"/>
    <property type="match status" value="1"/>
</dbReference>
<name>A0A2N5CZC2_9CAUL</name>
<dbReference type="RefSeq" id="WP_101711709.1">
    <property type="nucleotide sequence ID" value="NZ_CP026100.1"/>
</dbReference>
<dbReference type="KEGG" id="cfh:C1707_02320"/>
<dbReference type="InterPro" id="IPR006175">
    <property type="entry name" value="YjgF/YER057c/UK114"/>
</dbReference>
<dbReference type="PANTHER" id="PTHR47328:SF1">
    <property type="entry name" value="RUTC FAMILY PROTEIN YOAB"/>
    <property type="match status" value="1"/>
</dbReference>
<proteinExistence type="inferred from homology"/>
<evidence type="ECO:0000313" key="3">
    <source>
        <dbReference type="EMBL" id="PLR19151.1"/>
    </source>
</evidence>
<dbReference type="PANTHER" id="PTHR47328">
    <property type="match status" value="1"/>
</dbReference>
<evidence type="ECO:0000256" key="1">
    <source>
        <dbReference type="ARBA" id="ARBA00010552"/>
    </source>
</evidence>
<protein>
    <recommendedName>
        <fullName evidence="6">RidA family protein</fullName>
    </recommendedName>
</protein>
<sequence length="115" mass="12537">MIERIGKAARWSDAVVFNGVVFLSGHVAEETRGQSVLEQTREVLAQIDETLAQAGSSKDKLLSVTIYLADMAGFDEMNQAWDAWVDSDNPPARATVEARLARPTMAVEMTAIAAR</sequence>
<reference evidence="2 5" key="2">
    <citation type="submission" date="2018-01" db="EMBL/GenBank/DDBJ databases">
        <title>Complete genome sequence of Caulobacter flavus RHGG3.</title>
        <authorList>
            <person name="Yang E."/>
        </authorList>
    </citation>
    <scope>NUCLEOTIDE SEQUENCE [LARGE SCALE GENOMIC DNA]</scope>
    <source>
        <strain evidence="2 5">RHGG3</strain>
    </source>
</reference>
<dbReference type="CDD" id="cd06150">
    <property type="entry name" value="YjgF_YER057c_UK114_like_2"/>
    <property type="match status" value="1"/>
</dbReference>
<evidence type="ECO:0000313" key="5">
    <source>
        <dbReference type="Proteomes" id="UP000281192"/>
    </source>
</evidence>
<dbReference type="InterPro" id="IPR035709">
    <property type="entry name" value="YoaB-like"/>
</dbReference>